<dbReference type="Gene3D" id="1.10.10.10">
    <property type="entry name" value="Winged helix-like DNA-binding domain superfamily/Winged helix DNA-binding domain"/>
    <property type="match status" value="1"/>
</dbReference>
<gene>
    <name evidence="7" type="ORF">WOB96_12790</name>
</gene>
<name>A0ABU9DCD1_9PROT</name>
<dbReference type="InterPro" id="IPR039425">
    <property type="entry name" value="RNA_pol_sigma-70-like"/>
</dbReference>
<feature type="domain" description="RNA polymerase sigma-70 region 2" evidence="5">
    <location>
        <begin position="20"/>
        <end position="75"/>
    </location>
</feature>
<evidence type="ECO:0000259" key="6">
    <source>
        <dbReference type="Pfam" id="PF08281"/>
    </source>
</evidence>
<comment type="caution">
    <text evidence="7">The sequence shown here is derived from an EMBL/GenBank/DDBJ whole genome shotgun (WGS) entry which is preliminary data.</text>
</comment>
<dbReference type="InterPro" id="IPR013249">
    <property type="entry name" value="RNA_pol_sigma70_r4_t2"/>
</dbReference>
<dbReference type="InterPro" id="IPR036388">
    <property type="entry name" value="WH-like_DNA-bd_sf"/>
</dbReference>
<comment type="similarity">
    <text evidence="1">Belongs to the sigma-70 factor family. ECF subfamily.</text>
</comment>
<reference evidence="7 8" key="1">
    <citation type="submission" date="2024-04" db="EMBL/GenBank/DDBJ databases">
        <authorList>
            <person name="Abashina T."/>
            <person name="Shaikin A."/>
        </authorList>
    </citation>
    <scope>NUCLEOTIDE SEQUENCE [LARGE SCALE GENOMIC DNA]</scope>
    <source>
        <strain evidence="7 8">AAFK</strain>
    </source>
</reference>
<dbReference type="SUPFAM" id="SSF88946">
    <property type="entry name" value="Sigma2 domain of RNA polymerase sigma factors"/>
    <property type="match status" value="1"/>
</dbReference>
<keyword evidence="4" id="KW-0804">Transcription</keyword>
<accession>A0ABU9DCD1</accession>
<evidence type="ECO:0000256" key="1">
    <source>
        <dbReference type="ARBA" id="ARBA00010641"/>
    </source>
</evidence>
<keyword evidence="3" id="KW-0731">Sigma factor</keyword>
<dbReference type="Gene3D" id="1.10.1740.10">
    <property type="match status" value="1"/>
</dbReference>
<dbReference type="RefSeq" id="WP_341371684.1">
    <property type="nucleotide sequence ID" value="NZ_JBBPCO010000013.1"/>
</dbReference>
<evidence type="ECO:0000256" key="4">
    <source>
        <dbReference type="ARBA" id="ARBA00023163"/>
    </source>
</evidence>
<sequence>MKFILGKKRQKDQFEIWIVDYSSSLYRHALWLTRDEDMAKDLVQECFYQAWQVRDSLRDKNKIRSWLLTILRRAYCRCLPDKELIRNEQSANFQAGINSIRAWECSEDLRRAMAKMPLWQQEIILLRCLDGCSYQEMADVLEMPIGTVMSRLNRARNTLKGLLGADTLESLNMSSYEFQSEMSLQPLEIEDE</sequence>
<evidence type="ECO:0000313" key="7">
    <source>
        <dbReference type="EMBL" id="MEK8090631.1"/>
    </source>
</evidence>
<dbReference type="NCBIfam" id="TIGR02937">
    <property type="entry name" value="sigma70-ECF"/>
    <property type="match status" value="1"/>
</dbReference>
<organism evidence="7 8">
    <name type="scientific">Thermithiobacillus plumbiphilus</name>
    <dbReference type="NCBI Taxonomy" id="1729899"/>
    <lineage>
        <taxon>Bacteria</taxon>
        <taxon>Pseudomonadati</taxon>
        <taxon>Pseudomonadota</taxon>
        <taxon>Acidithiobacillia</taxon>
        <taxon>Acidithiobacillales</taxon>
        <taxon>Thermithiobacillaceae</taxon>
        <taxon>Thermithiobacillus</taxon>
    </lineage>
</organism>
<dbReference type="InterPro" id="IPR013325">
    <property type="entry name" value="RNA_pol_sigma_r2"/>
</dbReference>
<dbReference type="SUPFAM" id="SSF88659">
    <property type="entry name" value="Sigma3 and sigma4 domains of RNA polymerase sigma factors"/>
    <property type="match status" value="1"/>
</dbReference>
<dbReference type="Proteomes" id="UP001446205">
    <property type="component" value="Unassembled WGS sequence"/>
</dbReference>
<dbReference type="PANTHER" id="PTHR43133:SF51">
    <property type="entry name" value="RNA POLYMERASE SIGMA FACTOR"/>
    <property type="match status" value="1"/>
</dbReference>
<dbReference type="PANTHER" id="PTHR43133">
    <property type="entry name" value="RNA POLYMERASE ECF-TYPE SIGMA FACTO"/>
    <property type="match status" value="1"/>
</dbReference>
<keyword evidence="2" id="KW-0805">Transcription regulation</keyword>
<dbReference type="InterPro" id="IPR007627">
    <property type="entry name" value="RNA_pol_sigma70_r2"/>
</dbReference>
<dbReference type="InterPro" id="IPR013324">
    <property type="entry name" value="RNA_pol_sigma_r3/r4-like"/>
</dbReference>
<keyword evidence="8" id="KW-1185">Reference proteome</keyword>
<feature type="domain" description="RNA polymerase sigma factor 70 region 4 type 2" evidence="6">
    <location>
        <begin position="107"/>
        <end position="159"/>
    </location>
</feature>
<evidence type="ECO:0000256" key="3">
    <source>
        <dbReference type="ARBA" id="ARBA00023082"/>
    </source>
</evidence>
<proteinExistence type="inferred from homology"/>
<dbReference type="CDD" id="cd06171">
    <property type="entry name" value="Sigma70_r4"/>
    <property type="match status" value="1"/>
</dbReference>
<evidence type="ECO:0000256" key="2">
    <source>
        <dbReference type="ARBA" id="ARBA00023015"/>
    </source>
</evidence>
<dbReference type="EMBL" id="JBBPCO010000013">
    <property type="protein sequence ID" value="MEK8090631.1"/>
    <property type="molecule type" value="Genomic_DNA"/>
</dbReference>
<dbReference type="Pfam" id="PF04542">
    <property type="entry name" value="Sigma70_r2"/>
    <property type="match status" value="1"/>
</dbReference>
<protein>
    <submittedName>
        <fullName evidence="7">Sigma-70 family RNA polymerase sigma factor</fullName>
    </submittedName>
</protein>
<dbReference type="InterPro" id="IPR014284">
    <property type="entry name" value="RNA_pol_sigma-70_dom"/>
</dbReference>
<evidence type="ECO:0000313" key="8">
    <source>
        <dbReference type="Proteomes" id="UP001446205"/>
    </source>
</evidence>
<dbReference type="Pfam" id="PF08281">
    <property type="entry name" value="Sigma70_r4_2"/>
    <property type="match status" value="1"/>
</dbReference>
<evidence type="ECO:0000259" key="5">
    <source>
        <dbReference type="Pfam" id="PF04542"/>
    </source>
</evidence>